<evidence type="ECO:0000256" key="1">
    <source>
        <dbReference type="ARBA" id="ARBA00009741"/>
    </source>
</evidence>
<evidence type="ECO:0000256" key="4">
    <source>
        <dbReference type="ARBA" id="ARBA00022679"/>
    </source>
</evidence>
<dbReference type="GO" id="GO:0016279">
    <property type="term" value="F:protein-lysine N-methyltransferase activity"/>
    <property type="evidence" value="ECO:0007669"/>
    <property type="project" value="RHEA"/>
</dbReference>
<keyword evidence="5 6" id="KW-0949">S-adenosyl-L-methionine</keyword>
<evidence type="ECO:0000256" key="5">
    <source>
        <dbReference type="ARBA" id="ARBA00022691"/>
    </source>
</evidence>
<dbReference type="GO" id="GO:0005840">
    <property type="term" value="C:ribosome"/>
    <property type="evidence" value="ECO:0007669"/>
    <property type="project" value="UniProtKB-KW"/>
</dbReference>
<evidence type="ECO:0000256" key="6">
    <source>
        <dbReference type="HAMAP-Rule" id="MF_00735"/>
    </source>
</evidence>
<dbReference type="RefSeq" id="WP_076930676.1">
    <property type="nucleotide sequence ID" value="NZ_LT605205.1"/>
</dbReference>
<dbReference type="AlphaFoldDB" id="A0A1R3T5X9"/>
<dbReference type="GO" id="GO:0005737">
    <property type="term" value="C:cytoplasm"/>
    <property type="evidence" value="ECO:0007669"/>
    <property type="project" value="UniProtKB-SubCell"/>
</dbReference>
<reference evidence="7 8" key="1">
    <citation type="submission" date="2016-08" db="EMBL/GenBank/DDBJ databases">
        <authorList>
            <person name="Seilhamer J.J."/>
        </authorList>
    </citation>
    <scope>NUCLEOTIDE SEQUENCE [LARGE SCALE GENOMIC DNA]</scope>
    <source>
        <strain evidence="7">M3/6</strain>
    </source>
</reference>
<feature type="binding site" evidence="6">
    <location>
        <position position="215"/>
    </location>
    <ligand>
        <name>S-adenosyl-L-methionine</name>
        <dbReference type="ChEBI" id="CHEBI:59789"/>
    </ligand>
</feature>
<dbReference type="SUPFAM" id="SSF53335">
    <property type="entry name" value="S-adenosyl-L-methionine-dependent methyltransferases"/>
    <property type="match status" value="1"/>
</dbReference>
<evidence type="ECO:0000313" key="8">
    <source>
        <dbReference type="Proteomes" id="UP000187464"/>
    </source>
</evidence>
<protein>
    <recommendedName>
        <fullName evidence="6">Ribosomal protein L11 methyltransferase</fullName>
        <shortName evidence="6">L11 Mtase</shortName>
        <ecNumber evidence="6">2.1.1.-</ecNumber>
    </recommendedName>
</protein>
<dbReference type="InterPro" id="IPR029063">
    <property type="entry name" value="SAM-dependent_MTases_sf"/>
</dbReference>
<dbReference type="EC" id="2.1.1.-" evidence="6"/>
<comment type="similarity">
    <text evidence="1 6">Belongs to the methyltransferase superfamily. PrmA family.</text>
</comment>
<keyword evidence="8" id="KW-1185">Reference proteome</keyword>
<feature type="binding site" evidence="6">
    <location>
        <position position="173"/>
    </location>
    <ligand>
        <name>S-adenosyl-L-methionine</name>
        <dbReference type="ChEBI" id="CHEBI:59789"/>
    </ligand>
</feature>
<dbReference type="Pfam" id="PF06325">
    <property type="entry name" value="PrmA"/>
    <property type="match status" value="1"/>
</dbReference>
<organism evidence="7 8">
    <name type="scientific">Proteiniphilum saccharofermentans</name>
    <dbReference type="NCBI Taxonomy" id="1642647"/>
    <lineage>
        <taxon>Bacteria</taxon>
        <taxon>Pseudomonadati</taxon>
        <taxon>Bacteroidota</taxon>
        <taxon>Bacteroidia</taxon>
        <taxon>Bacteroidales</taxon>
        <taxon>Dysgonomonadaceae</taxon>
        <taxon>Proteiniphilum</taxon>
    </lineage>
</organism>
<dbReference type="InterPro" id="IPR004498">
    <property type="entry name" value="Ribosomal_PrmA_MeTrfase"/>
</dbReference>
<name>A0A1R3T5X9_9BACT</name>
<dbReference type="HAMAP" id="MF_00735">
    <property type="entry name" value="Methyltr_PrmA"/>
    <property type="match status" value="1"/>
</dbReference>
<dbReference type="KEGG" id="psac:PSM36_1892"/>
<evidence type="ECO:0000256" key="2">
    <source>
        <dbReference type="ARBA" id="ARBA00022490"/>
    </source>
</evidence>
<comment type="subcellular location">
    <subcellularLocation>
        <location evidence="6">Cytoplasm</location>
    </subcellularLocation>
</comment>
<keyword evidence="7" id="KW-0687">Ribonucleoprotein</keyword>
<dbReference type="PANTHER" id="PTHR43648:SF1">
    <property type="entry name" value="ELECTRON TRANSFER FLAVOPROTEIN BETA SUBUNIT LYSINE METHYLTRANSFERASE"/>
    <property type="match status" value="1"/>
</dbReference>
<dbReference type="PANTHER" id="PTHR43648">
    <property type="entry name" value="ELECTRON TRANSFER FLAVOPROTEIN BETA SUBUNIT LYSINE METHYLTRANSFERASE"/>
    <property type="match status" value="1"/>
</dbReference>
<evidence type="ECO:0000313" key="7">
    <source>
        <dbReference type="EMBL" id="SCD20708.1"/>
    </source>
</evidence>
<keyword evidence="4 6" id="KW-0808">Transferase</keyword>
<dbReference type="Gene3D" id="3.40.50.150">
    <property type="entry name" value="Vaccinia Virus protein VP39"/>
    <property type="match status" value="1"/>
</dbReference>
<feature type="binding site" evidence="6">
    <location>
        <position position="151"/>
    </location>
    <ligand>
        <name>S-adenosyl-L-methionine</name>
        <dbReference type="ChEBI" id="CHEBI:59789"/>
    </ligand>
</feature>
<keyword evidence="2 6" id="KW-0963">Cytoplasm</keyword>
<proteinExistence type="inferred from homology"/>
<dbReference type="STRING" id="1642647.PSM36_1892"/>
<dbReference type="CDD" id="cd02440">
    <property type="entry name" value="AdoMet_MTases"/>
    <property type="match status" value="1"/>
</dbReference>
<dbReference type="NCBIfam" id="NF001785">
    <property type="entry name" value="PRK00517.2-2"/>
    <property type="match status" value="1"/>
</dbReference>
<comment type="catalytic activity">
    <reaction evidence="6">
        <text>L-lysyl-[protein] + 3 S-adenosyl-L-methionine = N(6),N(6),N(6)-trimethyl-L-lysyl-[protein] + 3 S-adenosyl-L-homocysteine + 3 H(+)</text>
        <dbReference type="Rhea" id="RHEA:54192"/>
        <dbReference type="Rhea" id="RHEA-COMP:9752"/>
        <dbReference type="Rhea" id="RHEA-COMP:13826"/>
        <dbReference type="ChEBI" id="CHEBI:15378"/>
        <dbReference type="ChEBI" id="CHEBI:29969"/>
        <dbReference type="ChEBI" id="CHEBI:57856"/>
        <dbReference type="ChEBI" id="CHEBI:59789"/>
        <dbReference type="ChEBI" id="CHEBI:61961"/>
    </reaction>
</comment>
<gene>
    <name evidence="6 7" type="primary">prmA</name>
    <name evidence="7" type="ORF">PSM36_1892</name>
</gene>
<dbReference type="EMBL" id="LT605205">
    <property type="protein sequence ID" value="SCD20708.1"/>
    <property type="molecule type" value="Genomic_DNA"/>
</dbReference>
<dbReference type="Proteomes" id="UP000187464">
    <property type="component" value="Chromosome I"/>
</dbReference>
<accession>A0A1R3T5X9</accession>
<sequence length="279" mass="31350">MQYIQVQFSCEPNTEVLTDVLSAQLGEIGFESFVRTETGLDAYIPLSGLSLGKVDLLLSEFPLEAEITYSCLEMEDKNWNEEWEKNYFQPVVIDDMLCIHSSFHKIGGEFKYSILIDPKMSFGTGHHQTTELMMRELLEMELQGKSLLDMGCGTAVLAILASMRGASPITAIDIDEWAYHNAMENTRLNGIDNIRLFQGGAELLGDETYDVILANINRNILLQDIAAYRQVLNRNGMLVMSGFYKEDIPAIRAAAEGQGLTYGHFSEIDQWVAVAFCYQ</sequence>
<feature type="binding site" evidence="6">
    <location>
        <position position="130"/>
    </location>
    <ligand>
        <name>S-adenosyl-L-methionine</name>
        <dbReference type="ChEBI" id="CHEBI:59789"/>
    </ligand>
</feature>
<dbReference type="InterPro" id="IPR050078">
    <property type="entry name" value="Ribosomal_L11_MeTrfase_PrmA"/>
</dbReference>
<keyword evidence="3 6" id="KW-0489">Methyltransferase</keyword>
<comment type="function">
    <text evidence="6">Methylates ribosomal protein L11.</text>
</comment>
<keyword evidence="7" id="KW-0689">Ribosomal protein</keyword>
<evidence type="ECO:0000256" key="3">
    <source>
        <dbReference type="ARBA" id="ARBA00022603"/>
    </source>
</evidence>
<dbReference type="GO" id="GO:0032259">
    <property type="term" value="P:methylation"/>
    <property type="evidence" value="ECO:0007669"/>
    <property type="project" value="UniProtKB-KW"/>
</dbReference>